<dbReference type="InterPro" id="IPR016036">
    <property type="entry name" value="Malonyl_transacylase_ACP-bd"/>
</dbReference>
<dbReference type="InterPro" id="IPR032821">
    <property type="entry name" value="PKS_assoc"/>
</dbReference>
<dbReference type="InterPro" id="IPR014031">
    <property type="entry name" value="Ketoacyl_synth_C"/>
</dbReference>
<dbReference type="SUPFAM" id="SSF53901">
    <property type="entry name" value="Thiolase-like"/>
    <property type="match status" value="1"/>
</dbReference>
<protein>
    <submittedName>
        <fullName evidence="6">Type I polyketide synthase</fullName>
    </submittedName>
</protein>
<dbReference type="CDD" id="cd00833">
    <property type="entry name" value="PKS"/>
    <property type="match status" value="1"/>
</dbReference>
<dbReference type="Proteomes" id="UP001595645">
    <property type="component" value="Unassembled WGS sequence"/>
</dbReference>
<sequence length="713" mass="74014">MAEDSKVLDTLHRLTTALRDTRERLRAAEAGAREPIAIVGLGCRFAGGATDPDALWRLLDGGHDATTSFPADRGWPQGRTGAGGFLADAAWFDAGFFGIGPHEALSMDPQQRLMLEISWEALERAGIDPTTLRGSRTGVFTGTSDQDYRRLISANVDEFADHVATATAASVLSGRVAYLLGLEGPSVSIDTACSSSLVALHLAVRSLRAGECDLALAGGAVVMSTPGVFIAFRHQGALAADGRCKAFAESADGVGWGEGAGVVVVERLTDALASGHPVLAVVRGSAVNSDGASNGLTAPNGLAQQRVIRDALADAGLRGQDVDTVEAHGTGTRLGDPIEAAALQAAYGRDRATPLTLGSVKSNIGHTQAAAGVAGVLKIVLALRNRTLPKTLHVDQATSQVDWRGGGVDLLTESRPWQAADGRPRRAAVSSFGISGTNAHVIIEEAPPLEAAGTPAAEQLPWVLSARTESALRARAGQLLSHVDDRDPVALSHALITSRSTFDRRAVILDADPRTALTALNRGTAAPGLVAGTADLTGKVVFVFPGQGGQWAGMAGDLLETSPVFKEHVERCARALAPHLDWDLLAVLRQEPDAPSLDRVDVVQPALFAVMVSLAALWRAGGIEPDAVVGHSQGEIAAAHVAGALSLEDAALVVARRSKALTTLSGRGGMASVELPADRLRPLLGERLAIATVNGPESSVVSGDIEALDRLLT</sequence>
<dbReference type="Gene3D" id="3.30.70.250">
    <property type="entry name" value="Malonyl-CoA ACP transacylase, ACP-binding"/>
    <property type="match status" value="1"/>
</dbReference>
<dbReference type="Gene3D" id="3.40.366.10">
    <property type="entry name" value="Malonyl-Coenzyme A Acyl Carrier Protein, domain 2"/>
    <property type="match status" value="1"/>
</dbReference>
<evidence type="ECO:0000313" key="7">
    <source>
        <dbReference type="Proteomes" id="UP001595645"/>
    </source>
</evidence>
<dbReference type="Gene3D" id="3.30.70.3290">
    <property type="match status" value="1"/>
</dbReference>
<dbReference type="Pfam" id="PF00698">
    <property type="entry name" value="Acyl_transf_1"/>
    <property type="match status" value="1"/>
</dbReference>
<dbReference type="Gene3D" id="3.40.47.10">
    <property type="match status" value="1"/>
</dbReference>
<evidence type="ECO:0000313" key="6">
    <source>
        <dbReference type="EMBL" id="MFC3451670.1"/>
    </source>
</evidence>
<feature type="domain" description="Ketosynthase family 3 (KS3)" evidence="5">
    <location>
        <begin position="33"/>
        <end position="445"/>
    </location>
</feature>
<keyword evidence="2" id="KW-0597">Phosphoprotein</keyword>
<accession>A0ABV7NY36</accession>
<dbReference type="RefSeq" id="WP_378240440.1">
    <property type="nucleotide sequence ID" value="NZ_JBHRWK010000025.1"/>
</dbReference>
<name>A0ABV7NY36_9PSEU</name>
<comment type="caution">
    <text evidence="6">The sequence shown here is derived from an EMBL/GenBank/DDBJ whole genome shotgun (WGS) entry which is preliminary data.</text>
</comment>
<reference evidence="7" key="1">
    <citation type="journal article" date="2019" name="Int. J. Syst. Evol. Microbiol.">
        <title>The Global Catalogue of Microorganisms (GCM) 10K type strain sequencing project: providing services to taxonomists for standard genome sequencing and annotation.</title>
        <authorList>
            <consortium name="The Broad Institute Genomics Platform"/>
            <consortium name="The Broad Institute Genome Sequencing Center for Infectious Disease"/>
            <person name="Wu L."/>
            <person name="Ma J."/>
        </authorList>
    </citation>
    <scope>NUCLEOTIDE SEQUENCE [LARGE SCALE GENOMIC DNA]</scope>
    <source>
        <strain evidence="7">CGMCC 4.7676</strain>
    </source>
</reference>
<dbReference type="InterPro" id="IPR016035">
    <property type="entry name" value="Acyl_Trfase/lysoPLipase"/>
</dbReference>
<evidence type="ECO:0000256" key="3">
    <source>
        <dbReference type="ARBA" id="ARBA00022679"/>
    </source>
</evidence>
<organism evidence="6 7">
    <name type="scientific">Amycolatopsis speibonae</name>
    <dbReference type="NCBI Taxonomy" id="1450224"/>
    <lineage>
        <taxon>Bacteria</taxon>
        <taxon>Bacillati</taxon>
        <taxon>Actinomycetota</taxon>
        <taxon>Actinomycetes</taxon>
        <taxon>Pseudonocardiales</taxon>
        <taxon>Pseudonocardiaceae</taxon>
        <taxon>Amycolatopsis</taxon>
    </lineage>
</organism>
<dbReference type="InterPro" id="IPR001227">
    <property type="entry name" value="Ac_transferase_dom_sf"/>
</dbReference>
<dbReference type="InterPro" id="IPR016039">
    <property type="entry name" value="Thiolase-like"/>
</dbReference>
<keyword evidence="3" id="KW-0808">Transferase</keyword>
<keyword evidence="4" id="KW-0012">Acyltransferase</keyword>
<keyword evidence="7" id="KW-1185">Reference proteome</keyword>
<keyword evidence="1" id="KW-0596">Phosphopantetheine</keyword>
<dbReference type="SUPFAM" id="SSF52151">
    <property type="entry name" value="FabD/lysophospholipase-like"/>
    <property type="match status" value="1"/>
</dbReference>
<evidence type="ECO:0000256" key="1">
    <source>
        <dbReference type="ARBA" id="ARBA00022450"/>
    </source>
</evidence>
<dbReference type="InterPro" id="IPR014030">
    <property type="entry name" value="Ketoacyl_synth_N"/>
</dbReference>
<dbReference type="Pfam" id="PF00109">
    <property type="entry name" value="ketoacyl-synt"/>
    <property type="match status" value="1"/>
</dbReference>
<dbReference type="InterPro" id="IPR018201">
    <property type="entry name" value="Ketoacyl_synth_AS"/>
</dbReference>
<dbReference type="EMBL" id="JBHRWK010000025">
    <property type="protein sequence ID" value="MFC3451670.1"/>
    <property type="molecule type" value="Genomic_DNA"/>
</dbReference>
<dbReference type="SUPFAM" id="SSF55048">
    <property type="entry name" value="Probable ACP-binding domain of malonyl-CoA ACP transacylase"/>
    <property type="match status" value="1"/>
</dbReference>
<dbReference type="Pfam" id="PF16197">
    <property type="entry name" value="KAsynt_C_assoc"/>
    <property type="match status" value="1"/>
</dbReference>
<dbReference type="Pfam" id="PF02801">
    <property type="entry name" value="Ketoacyl-synt_C"/>
    <property type="match status" value="1"/>
</dbReference>
<dbReference type="InterPro" id="IPR050091">
    <property type="entry name" value="PKS_NRPS_Biosynth_Enz"/>
</dbReference>
<gene>
    <name evidence="6" type="ORF">ACFOSH_19740</name>
</gene>
<dbReference type="PROSITE" id="PS52004">
    <property type="entry name" value="KS3_2"/>
    <property type="match status" value="1"/>
</dbReference>
<dbReference type="InterPro" id="IPR020841">
    <property type="entry name" value="PKS_Beta-ketoAc_synthase_dom"/>
</dbReference>
<evidence type="ECO:0000259" key="5">
    <source>
        <dbReference type="PROSITE" id="PS52004"/>
    </source>
</evidence>
<dbReference type="SMART" id="SM00825">
    <property type="entry name" value="PKS_KS"/>
    <property type="match status" value="1"/>
</dbReference>
<dbReference type="PANTHER" id="PTHR43775">
    <property type="entry name" value="FATTY ACID SYNTHASE"/>
    <property type="match status" value="1"/>
</dbReference>
<dbReference type="PANTHER" id="PTHR43775:SF51">
    <property type="entry name" value="INACTIVE PHENOLPHTHIOCEROL SYNTHESIS POLYKETIDE SYNTHASE TYPE I PKS1-RELATED"/>
    <property type="match status" value="1"/>
</dbReference>
<feature type="non-terminal residue" evidence="6">
    <location>
        <position position="713"/>
    </location>
</feature>
<evidence type="ECO:0000256" key="2">
    <source>
        <dbReference type="ARBA" id="ARBA00022553"/>
    </source>
</evidence>
<dbReference type="SMART" id="SM00827">
    <property type="entry name" value="PKS_AT"/>
    <property type="match status" value="1"/>
</dbReference>
<dbReference type="InterPro" id="IPR014043">
    <property type="entry name" value="Acyl_transferase_dom"/>
</dbReference>
<evidence type="ECO:0000256" key="4">
    <source>
        <dbReference type="ARBA" id="ARBA00023315"/>
    </source>
</evidence>
<dbReference type="PROSITE" id="PS00606">
    <property type="entry name" value="KS3_1"/>
    <property type="match status" value="1"/>
</dbReference>
<proteinExistence type="predicted"/>